<dbReference type="Proteomes" id="UP000002038">
    <property type="component" value="Unassembled WGS sequence"/>
</dbReference>
<reference evidence="3" key="1">
    <citation type="journal article" date="2015" name="PLoS Genet.">
        <title>The dynamic genome and transcriptome of the human fungal pathogen Blastomyces and close relative Emmonsia.</title>
        <authorList>
            <person name="Munoz J.F."/>
            <person name="Gauthier G.M."/>
            <person name="Desjardins C.A."/>
            <person name="Gallo J.E."/>
            <person name="Holder J."/>
            <person name="Sullivan T.D."/>
            <person name="Marty A.J."/>
            <person name="Carmen J.C."/>
            <person name="Chen Z."/>
            <person name="Ding L."/>
            <person name="Gujja S."/>
            <person name="Magrini V."/>
            <person name="Misas E."/>
            <person name="Mitreva M."/>
            <person name="Priest M."/>
            <person name="Saif S."/>
            <person name="Whiston E.A."/>
            <person name="Young S."/>
            <person name="Zeng Q."/>
            <person name="Goldman W.E."/>
            <person name="Mardis E.R."/>
            <person name="Taylor J.W."/>
            <person name="McEwen J.G."/>
            <person name="Clay O.K."/>
            <person name="Klein B.S."/>
            <person name="Cuomo C.A."/>
        </authorList>
    </citation>
    <scope>NUCLEOTIDE SEQUENCE [LARGE SCALE GENOMIC DNA]</scope>
    <source>
        <strain evidence="3">SLH14081</strain>
    </source>
</reference>
<dbReference type="VEuPathDB" id="FungiDB:BDBG_17251"/>
<dbReference type="AlphaFoldDB" id="A0A179UT70"/>
<evidence type="ECO:0000256" key="1">
    <source>
        <dbReference type="SAM" id="MobiDB-lite"/>
    </source>
</evidence>
<dbReference type="OrthoDB" id="4190129at2759"/>
<dbReference type="KEGG" id="bgh:BDBG_17251"/>
<sequence>MSNDNMGEPSNASIDAVPQWLRAIIQLRTLDERLTKLKSIQNSGRRRYTPATHTPAPKNNNNDADAMDWVDSNVYAQARVSAVRTGF</sequence>
<protein>
    <submittedName>
        <fullName evidence="2">Uncharacterized protein</fullName>
    </submittedName>
</protein>
<accession>A0A179UT70</accession>
<organism evidence="2 3">
    <name type="scientific">Blastomyces gilchristii (strain SLH14081)</name>
    <name type="common">Blastomyces dermatitidis</name>
    <dbReference type="NCBI Taxonomy" id="559298"/>
    <lineage>
        <taxon>Eukaryota</taxon>
        <taxon>Fungi</taxon>
        <taxon>Dikarya</taxon>
        <taxon>Ascomycota</taxon>
        <taxon>Pezizomycotina</taxon>
        <taxon>Eurotiomycetes</taxon>
        <taxon>Eurotiomycetidae</taxon>
        <taxon>Onygenales</taxon>
        <taxon>Ajellomycetaceae</taxon>
        <taxon>Blastomyces</taxon>
    </lineage>
</organism>
<proteinExistence type="predicted"/>
<dbReference type="EMBL" id="GG657458">
    <property type="protein sequence ID" value="OAT09602.1"/>
    <property type="molecule type" value="Genomic_DNA"/>
</dbReference>
<feature type="region of interest" description="Disordered" evidence="1">
    <location>
        <begin position="41"/>
        <end position="65"/>
    </location>
</feature>
<dbReference type="RefSeq" id="XP_031578911.1">
    <property type="nucleotide sequence ID" value="XM_031725015.1"/>
</dbReference>
<dbReference type="GeneID" id="42529031"/>
<keyword evidence="3" id="KW-1185">Reference proteome</keyword>
<gene>
    <name evidence="2" type="ORF">BDBG_17251</name>
</gene>
<evidence type="ECO:0000313" key="3">
    <source>
        <dbReference type="Proteomes" id="UP000002038"/>
    </source>
</evidence>
<evidence type="ECO:0000313" key="2">
    <source>
        <dbReference type="EMBL" id="OAT09602.1"/>
    </source>
</evidence>
<name>A0A179UT70_BLAGS</name>